<dbReference type="Proteomes" id="UP000507470">
    <property type="component" value="Unassembled WGS sequence"/>
</dbReference>
<dbReference type="InterPro" id="IPR043502">
    <property type="entry name" value="DNA/RNA_pol_sf"/>
</dbReference>
<dbReference type="InterPro" id="IPR050951">
    <property type="entry name" value="Retrovirus_Pol_polyprotein"/>
</dbReference>
<dbReference type="InterPro" id="IPR012337">
    <property type="entry name" value="RNaseH-like_sf"/>
</dbReference>
<dbReference type="GO" id="GO:0006508">
    <property type="term" value="P:proteolysis"/>
    <property type="evidence" value="ECO:0007669"/>
    <property type="project" value="UniProtKB-KW"/>
</dbReference>
<evidence type="ECO:0000256" key="4">
    <source>
        <dbReference type="ARBA" id="ARBA00022722"/>
    </source>
</evidence>
<evidence type="ECO:0000256" key="2">
    <source>
        <dbReference type="ARBA" id="ARBA00022679"/>
    </source>
</evidence>
<dbReference type="GO" id="GO:0004519">
    <property type="term" value="F:endonuclease activity"/>
    <property type="evidence" value="ECO:0007669"/>
    <property type="project" value="UniProtKB-KW"/>
</dbReference>
<evidence type="ECO:0000256" key="8">
    <source>
        <dbReference type="ARBA" id="ARBA00023268"/>
    </source>
</evidence>
<dbReference type="FunFam" id="3.30.420.10:FF:000032">
    <property type="entry name" value="Retrovirus-related Pol polyprotein from transposon 297-like Protein"/>
    <property type="match status" value="1"/>
</dbReference>
<keyword evidence="5" id="KW-0255">Endonuclease</keyword>
<dbReference type="FunFam" id="3.10.10.10:FF:000007">
    <property type="entry name" value="Retrovirus-related Pol polyprotein from transposon 17.6-like Protein"/>
    <property type="match status" value="1"/>
</dbReference>
<sequence length="1046" mass="120278">MSILHSRKYFSIPESQRPVLSKSGVCLKLANGDLQSTIGKAEFSITINGKCFQYIFLIADIDTLAILGYDLLNRHNCKIDLGKGTITFGGTEIACQKESLMASIFKVTVDENVTLPPFSESIILATIVGDSSHISDAIIEPEEPITNTNFHVARSVVTLAMSEPPERNIVARTNIITTNKDDPAKIYSILPNHLEDLFAASSRELSERQTLQLKNLLIRHSDAFAKSKNDLGCCDLIEHTIDTGDARPVKQNPRRLPLAKQEAADQEINRMLEGGIIEPGTSPWSSPVVLVPKKSDGSWRFCADFRKINNLTKKDSYPLPRIADCLDALRCASWYSTIDLQSGYWQVKMAESDREKTSIVTTKGLFQFKVMPFGLCNAGACFERLMEPLHKLTEKGDRFKWTPECQQALDTLKECLISAPILGYPDISKPFILDTDASGYGIGAVLSQVTDEKEQVIAYFSKSMNKPERNYCVTRRELLAVVISIKHFHHYLYGVPFLVRTDHGALNWIMNFKNPEGQTARWLEILASYNFTIQHRPGRQHNNADGLSRRPCYPCTYCTRQESKNRENTEKDDIEHVRVTKRATEEPEIFDTEEIDIEDNTDSFEWVQSRSSEEISTAQQSDMVLKQLWKMKVTGTERPNWEEISFQSKALKVYWAQWNKIKLENGVLYRCWQSKDKGEITQLILPDCWHEEVMKMLHDDPPAGHFGQHRTLARVSRRFYWAGYKDYVIQWCRQCKTCEARKKPQKHYRGLMKQYLVGAPLERVAIDILGPLPKTHSGYSQFVTRFGVPKQMHTDRGTQFESKLFQDLCLRLNIDKTRTTAMHPQSDGMVERLNRTLEDILSKYITKHQKDWDKHLQLALMAYRSSEHESTGFSPSILMFGREIELPVDLIYGSYPDSVETEEKSENDYLKDLRKGLWNIHEVAREKMKHASDRQKRQYDTKVHSRQYCVGDAVWIFNPLRRKGLSPKLQPHWIGPYIIKEVYTDLIYKIARPYGSKEIVIHHDRLKPYFGSLDTVPGIFIRCNRYWRTGTCIIASFETKKETYIP</sequence>
<proteinExistence type="predicted"/>
<organism evidence="10 11">
    <name type="scientific">Mytilus coruscus</name>
    <name type="common">Sea mussel</name>
    <dbReference type="NCBI Taxonomy" id="42192"/>
    <lineage>
        <taxon>Eukaryota</taxon>
        <taxon>Metazoa</taxon>
        <taxon>Spiralia</taxon>
        <taxon>Lophotrochozoa</taxon>
        <taxon>Mollusca</taxon>
        <taxon>Bivalvia</taxon>
        <taxon>Autobranchia</taxon>
        <taxon>Pteriomorphia</taxon>
        <taxon>Mytilida</taxon>
        <taxon>Mytiloidea</taxon>
        <taxon>Mytilidae</taxon>
        <taxon>Mytilinae</taxon>
        <taxon>Mytilus</taxon>
    </lineage>
</organism>
<evidence type="ECO:0000313" key="11">
    <source>
        <dbReference type="Proteomes" id="UP000507470"/>
    </source>
</evidence>
<dbReference type="PROSITE" id="PS50994">
    <property type="entry name" value="INTEGRASE"/>
    <property type="match status" value="1"/>
</dbReference>
<dbReference type="EMBL" id="CACVKT020001765">
    <property type="protein sequence ID" value="CAC5371514.1"/>
    <property type="molecule type" value="Genomic_DNA"/>
</dbReference>
<dbReference type="Gene3D" id="3.30.70.270">
    <property type="match status" value="1"/>
</dbReference>
<dbReference type="GO" id="GO:0003964">
    <property type="term" value="F:RNA-directed DNA polymerase activity"/>
    <property type="evidence" value="ECO:0007669"/>
    <property type="project" value="UniProtKB-KW"/>
</dbReference>
<feature type="domain" description="Integrase catalytic" evidence="9">
    <location>
        <begin position="779"/>
        <end position="883"/>
    </location>
</feature>
<dbReference type="InterPro" id="IPR000477">
    <property type="entry name" value="RT_dom"/>
</dbReference>
<dbReference type="Gene3D" id="2.40.70.10">
    <property type="entry name" value="Acid Proteases"/>
    <property type="match status" value="1"/>
</dbReference>
<keyword evidence="2" id="KW-0808">Transferase</keyword>
<protein>
    <recommendedName>
        <fullName evidence="9">Integrase catalytic domain-containing protein</fullName>
    </recommendedName>
</protein>
<evidence type="ECO:0000313" key="10">
    <source>
        <dbReference type="EMBL" id="CAC5371514.1"/>
    </source>
</evidence>
<keyword evidence="8" id="KW-0511">Multifunctional enzyme</keyword>
<dbReference type="Pfam" id="PF00078">
    <property type="entry name" value="RVT_1"/>
    <property type="match status" value="1"/>
</dbReference>
<dbReference type="Gene3D" id="3.10.10.10">
    <property type="entry name" value="HIV Type 1 Reverse Transcriptase, subunit A, domain 1"/>
    <property type="match status" value="1"/>
</dbReference>
<dbReference type="CDD" id="cd09274">
    <property type="entry name" value="RNase_HI_RT_Ty3"/>
    <property type="match status" value="1"/>
</dbReference>
<evidence type="ECO:0000256" key="5">
    <source>
        <dbReference type="ARBA" id="ARBA00022759"/>
    </source>
</evidence>
<dbReference type="InterPro" id="IPR021109">
    <property type="entry name" value="Peptidase_aspartic_dom_sf"/>
</dbReference>
<dbReference type="Gene3D" id="3.30.420.10">
    <property type="entry name" value="Ribonuclease H-like superfamily/Ribonuclease H"/>
    <property type="match status" value="1"/>
</dbReference>
<dbReference type="Pfam" id="PF17921">
    <property type="entry name" value="Integrase_H2C2"/>
    <property type="match status" value="1"/>
</dbReference>
<keyword evidence="7" id="KW-0695">RNA-directed DNA polymerase</keyword>
<dbReference type="PANTHER" id="PTHR37984">
    <property type="entry name" value="PROTEIN CBG26694"/>
    <property type="match status" value="1"/>
</dbReference>
<evidence type="ECO:0000256" key="3">
    <source>
        <dbReference type="ARBA" id="ARBA00022695"/>
    </source>
</evidence>
<keyword evidence="4" id="KW-0540">Nuclease</keyword>
<keyword evidence="3" id="KW-0548">Nucleotidyltransferase</keyword>
<dbReference type="InterPro" id="IPR054465">
    <property type="entry name" value="Integrase_p58-like_C"/>
</dbReference>
<evidence type="ECO:0000256" key="7">
    <source>
        <dbReference type="ARBA" id="ARBA00022918"/>
    </source>
</evidence>
<accession>A0A6J8AQD5</accession>
<dbReference type="SUPFAM" id="SSF53098">
    <property type="entry name" value="Ribonuclease H-like"/>
    <property type="match status" value="1"/>
</dbReference>
<dbReference type="GO" id="GO:0015074">
    <property type="term" value="P:DNA integration"/>
    <property type="evidence" value="ECO:0007669"/>
    <property type="project" value="InterPro"/>
</dbReference>
<evidence type="ECO:0000256" key="6">
    <source>
        <dbReference type="ARBA" id="ARBA00022801"/>
    </source>
</evidence>
<dbReference type="OrthoDB" id="6783748at2759"/>
<dbReference type="Pfam" id="PF17919">
    <property type="entry name" value="RT_RNaseH_2"/>
    <property type="match status" value="1"/>
</dbReference>
<dbReference type="InterPro" id="IPR041588">
    <property type="entry name" value="Integrase_H2C2"/>
</dbReference>
<evidence type="ECO:0000256" key="1">
    <source>
        <dbReference type="ARBA" id="ARBA00022670"/>
    </source>
</evidence>
<dbReference type="Pfam" id="PF22938">
    <property type="entry name" value="Integrase_p58_C"/>
    <property type="match status" value="1"/>
</dbReference>
<keyword evidence="11" id="KW-1185">Reference proteome</keyword>
<dbReference type="Gene3D" id="1.10.340.70">
    <property type="match status" value="1"/>
</dbReference>
<dbReference type="AlphaFoldDB" id="A0A6J8AQD5"/>
<name>A0A6J8AQD5_MYTCO</name>
<dbReference type="SUPFAM" id="SSF56672">
    <property type="entry name" value="DNA/RNA polymerases"/>
    <property type="match status" value="1"/>
</dbReference>
<dbReference type="GO" id="GO:0008233">
    <property type="term" value="F:peptidase activity"/>
    <property type="evidence" value="ECO:0007669"/>
    <property type="project" value="UniProtKB-KW"/>
</dbReference>
<dbReference type="InterPro" id="IPR001584">
    <property type="entry name" value="Integrase_cat-core"/>
</dbReference>
<dbReference type="GO" id="GO:0003676">
    <property type="term" value="F:nucleic acid binding"/>
    <property type="evidence" value="ECO:0007669"/>
    <property type="project" value="InterPro"/>
</dbReference>
<dbReference type="CDD" id="cd01647">
    <property type="entry name" value="RT_LTR"/>
    <property type="match status" value="1"/>
</dbReference>
<dbReference type="PANTHER" id="PTHR37984:SF5">
    <property type="entry name" value="PROTEIN NYNRIN-LIKE"/>
    <property type="match status" value="1"/>
</dbReference>
<gene>
    <name evidence="10" type="ORF">MCOR_9946</name>
</gene>
<dbReference type="InterPro" id="IPR041577">
    <property type="entry name" value="RT_RNaseH_2"/>
</dbReference>
<dbReference type="FunFam" id="1.10.340.70:FF:000001">
    <property type="entry name" value="Retrovirus-related Pol polyprotein from transposon gypsy-like Protein"/>
    <property type="match status" value="1"/>
</dbReference>
<dbReference type="FunFam" id="3.10.20.370:FF:000001">
    <property type="entry name" value="Retrovirus-related Pol polyprotein from transposon 17.6-like protein"/>
    <property type="match status" value="1"/>
</dbReference>
<evidence type="ECO:0000259" key="9">
    <source>
        <dbReference type="PROSITE" id="PS50994"/>
    </source>
</evidence>
<dbReference type="InterPro" id="IPR036397">
    <property type="entry name" value="RNaseH_sf"/>
</dbReference>
<keyword evidence="1" id="KW-0645">Protease</keyword>
<keyword evidence="6" id="KW-0378">Hydrolase</keyword>
<dbReference type="InterPro" id="IPR043128">
    <property type="entry name" value="Rev_trsase/Diguanyl_cyclase"/>
</dbReference>
<dbReference type="Gene3D" id="3.10.20.370">
    <property type="match status" value="1"/>
</dbReference>
<reference evidence="10 11" key="1">
    <citation type="submission" date="2020-06" db="EMBL/GenBank/DDBJ databases">
        <authorList>
            <person name="Li R."/>
            <person name="Bekaert M."/>
        </authorList>
    </citation>
    <scope>NUCLEOTIDE SEQUENCE [LARGE SCALE GENOMIC DNA]</scope>
    <source>
        <strain evidence="11">wild</strain>
    </source>
</reference>